<dbReference type="RefSeq" id="WP_057890757.1">
    <property type="nucleotide sequence ID" value="NZ_AZFV01000001.1"/>
</dbReference>
<proteinExistence type="predicted"/>
<sequence>MFLGNVIRDHRKQLHLNQQQLATGICTQTVISRMENQNISPSVDVLIQICRRLDLTLNDVYSEFQALPSSNLLNDKLIQITNLVQQNEFNQANKLLLSLKTNDLGSYQQAQLAFLRGRIALSTQEGDLAVFQFNSILTMAPNQHNALWNFLANVELGQIYQEKQQIEIAQHYFKVATGINVSTSTLTETLYYRESLLRLSKYFSECKEFGQSNKLINLVLNNNHDELVVAQYTDEFYYLAAVNTLIDTSSNRNQSSHFLISAIAFAEYNQNDTLMQKITELMHQNQITELKIKS</sequence>
<dbReference type="PATRIC" id="fig|1423774.3.peg.53"/>
<dbReference type="STRING" id="1423774.FD31_GL000053"/>
<dbReference type="InterPro" id="IPR010982">
    <property type="entry name" value="Lambda_DNA-bd_dom_sf"/>
</dbReference>
<evidence type="ECO:0000313" key="3">
    <source>
        <dbReference type="Proteomes" id="UP000051302"/>
    </source>
</evidence>
<dbReference type="CDD" id="cd00093">
    <property type="entry name" value="HTH_XRE"/>
    <property type="match status" value="1"/>
</dbReference>
<dbReference type="PANTHER" id="PTHR37038:SF14">
    <property type="entry name" value="TRANSCRIPTIONAL ACTIVATOR"/>
    <property type="match status" value="1"/>
</dbReference>
<comment type="caution">
    <text evidence="2">The sequence shown here is derived from an EMBL/GenBank/DDBJ whole genome shotgun (WGS) entry which is preliminary data.</text>
</comment>
<dbReference type="Gene3D" id="1.25.40.10">
    <property type="entry name" value="Tetratricopeptide repeat domain"/>
    <property type="match status" value="1"/>
</dbReference>
<dbReference type="SUPFAM" id="SSF48452">
    <property type="entry name" value="TPR-like"/>
    <property type="match status" value="1"/>
</dbReference>
<dbReference type="SUPFAM" id="SSF47413">
    <property type="entry name" value="lambda repressor-like DNA-binding domains"/>
    <property type="match status" value="1"/>
</dbReference>
<dbReference type="Proteomes" id="UP000051302">
    <property type="component" value="Unassembled WGS sequence"/>
</dbReference>
<dbReference type="GO" id="GO:0003677">
    <property type="term" value="F:DNA binding"/>
    <property type="evidence" value="ECO:0007669"/>
    <property type="project" value="InterPro"/>
</dbReference>
<dbReference type="Pfam" id="PF01381">
    <property type="entry name" value="HTH_3"/>
    <property type="match status" value="1"/>
</dbReference>
<dbReference type="SMART" id="SM00530">
    <property type="entry name" value="HTH_XRE"/>
    <property type="match status" value="1"/>
</dbReference>
<evidence type="ECO:0000259" key="1">
    <source>
        <dbReference type="PROSITE" id="PS50943"/>
    </source>
</evidence>
<dbReference type="InterPro" id="IPR001387">
    <property type="entry name" value="Cro/C1-type_HTH"/>
</dbReference>
<dbReference type="PANTHER" id="PTHR37038">
    <property type="entry name" value="TRANSCRIPTIONAL REGULATOR-RELATED"/>
    <property type="match status" value="1"/>
</dbReference>
<organism evidence="2 3">
    <name type="scientific">Companilactobacillus nantensis DSM 16982</name>
    <dbReference type="NCBI Taxonomy" id="1423774"/>
    <lineage>
        <taxon>Bacteria</taxon>
        <taxon>Bacillati</taxon>
        <taxon>Bacillota</taxon>
        <taxon>Bacilli</taxon>
        <taxon>Lactobacillales</taxon>
        <taxon>Lactobacillaceae</taxon>
        <taxon>Companilactobacillus</taxon>
    </lineage>
</organism>
<dbReference type="EMBL" id="AZFV01000001">
    <property type="protein sequence ID" value="KRM18572.1"/>
    <property type="molecule type" value="Genomic_DNA"/>
</dbReference>
<gene>
    <name evidence="2" type="ORF">FD31_GL000053</name>
</gene>
<dbReference type="PROSITE" id="PS50943">
    <property type="entry name" value="HTH_CROC1"/>
    <property type="match status" value="1"/>
</dbReference>
<keyword evidence="3" id="KW-1185">Reference proteome</keyword>
<reference evidence="2 3" key="1">
    <citation type="journal article" date="2015" name="Genome Announc.">
        <title>Expanding the biotechnology potential of lactobacilli through comparative genomics of 213 strains and associated genera.</title>
        <authorList>
            <person name="Sun Z."/>
            <person name="Harris H.M."/>
            <person name="McCann A."/>
            <person name="Guo C."/>
            <person name="Argimon S."/>
            <person name="Zhang W."/>
            <person name="Yang X."/>
            <person name="Jeffery I.B."/>
            <person name="Cooney J.C."/>
            <person name="Kagawa T.F."/>
            <person name="Liu W."/>
            <person name="Song Y."/>
            <person name="Salvetti E."/>
            <person name="Wrobel A."/>
            <person name="Rasinkangas P."/>
            <person name="Parkhill J."/>
            <person name="Rea M.C."/>
            <person name="O'Sullivan O."/>
            <person name="Ritari J."/>
            <person name="Douillard F.P."/>
            <person name="Paul Ross R."/>
            <person name="Yang R."/>
            <person name="Briner A.E."/>
            <person name="Felis G.E."/>
            <person name="de Vos W.M."/>
            <person name="Barrangou R."/>
            <person name="Klaenhammer T.R."/>
            <person name="Caufield P.W."/>
            <person name="Cui Y."/>
            <person name="Zhang H."/>
            <person name="O'Toole P.W."/>
        </authorList>
    </citation>
    <scope>NUCLEOTIDE SEQUENCE [LARGE SCALE GENOMIC DNA]</scope>
    <source>
        <strain evidence="2 3">DSM 16982</strain>
    </source>
</reference>
<feature type="domain" description="HTH cro/C1-type" evidence="1">
    <location>
        <begin position="7"/>
        <end position="60"/>
    </location>
</feature>
<accession>A0A0R1WW54</accession>
<dbReference type="InterPro" id="IPR011990">
    <property type="entry name" value="TPR-like_helical_dom_sf"/>
</dbReference>
<name>A0A0R1WW54_9LACO</name>
<evidence type="ECO:0000313" key="2">
    <source>
        <dbReference type="EMBL" id="KRM18572.1"/>
    </source>
</evidence>
<dbReference type="AlphaFoldDB" id="A0A0R1WW54"/>
<protein>
    <submittedName>
        <fullName evidence="2">Helix-turn-helix domain-containing protein</fullName>
    </submittedName>
</protein>
<dbReference type="InterPro" id="IPR053163">
    <property type="entry name" value="HTH-type_regulator_Rgg"/>
</dbReference>